<feature type="domain" description="DNA-binding protein Rv2175c wHTH" evidence="2">
    <location>
        <begin position="10"/>
        <end position="53"/>
    </location>
</feature>
<dbReference type="Pfam" id="PF21531">
    <property type="entry name" value="Rv2175c_wHTH"/>
    <property type="match status" value="1"/>
</dbReference>
<evidence type="ECO:0000259" key="2">
    <source>
        <dbReference type="Pfam" id="PF21531"/>
    </source>
</evidence>
<evidence type="ECO:0000259" key="1">
    <source>
        <dbReference type="Pfam" id="PF18367"/>
    </source>
</evidence>
<dbReference type="OrthoDB" id="3784042at2"/>
<protein>
    <submittedName>
        <fullName evidence="3">DNA-binding protein</fullName>
    </submittedName>
</protein>
<sequence length="117" mass="13233">MNDLDELIPEWLPLPDIAVRLDVEVSRVRRLIEEGHLIALRRGSPVVRMVPALMVTEDGLIPHLAGTITILRDGGFTDEELLTWLFTDDESLPGRPIDHLRRGQRGEVRRRALALAL</sequence>
<feature type="domain" description="Rv2175c C-terminal" evidence="1">
    <location>
        <begin position="61"/>
        <end position="116"/>
    </location>
</feature>
<dbReference type="KEGG" id="brv:CFK39_15095"/>
<dbReference type="AlphaFoldDB" id="A0A220UFX3"/>
<evidence type="ECO:0000313" key="3">
    <source>
        <dbReference type="EMBL" id="ASK66910.1"/>
    </source>
</evidence>
<organism evidence="3 4">
    <name type="scientific">Brachybacterium avium</name>
    <dbReference type="NCBI Taxonomy" id="2017485"/>
    <lineage>
        <taxon>Bacteria</taxon>
        <taxon>Bacillati</taxon>
        <taxon>Actinomycetota</taxon>
        <taxon>Actinomycetes</taxon>
        <taxon>Micrococcales</taxon>
        <taxon>Dermabacteraceae</taxon>
        <taxon>Brachybacterium</taxon>
    </lineage>
</organism>
<accession>A0A220UFX3</accession>
<reference evidence="4" key="1">
    <citation type="submission" date="2017-07" db="EMBL/GenBank/DDBJ databases">
        <title>Brachybacterium sp. VR2415.</title>
        <authorList>
            <person name="Tak E.J."/>
            <person name="Bae J.-W."/>
        </authorList>
    </citation>
    <scope>NUCLEOTIDE SEQUENCE [LARGE SCALE GENOMIC DNA]</scope>
    <source>
        <strain evidence="4">VR2415</strain>
    </source>
</reference>
<dbReference type="Pfam" id="PF18367">
    <property type="entry name" value="Rv2175c_C"/>
    <property type="match status" value="1"/>
</dbReference>
<dbReference type="EMBL" id="CP022316">
    <property type="protein sequence ID" value="ASK66910.1"/>
    <property type="molecule type" value="Genomic_DNA"/>
</dbReference>
<dbReference type="InterPro" id="IPR041098">
    <property type="entry name" value="Rv2175c_C"/>
</dbReference>
<name>A0A220UFX3_9MICO</name>
<gene>
    <name evidence="3" type="ORF">CFK39_15095</name>
</gene>
<proteinExistence type="predicted"/>
<dbReference type="InterPro" id="IPR048576">
    <property type="entry name" value="Rv2175c_wHTH"/>
</dbReference>
<keyword evidence="4" id="KW-1185">Reference proteome</keyword>
<dbReference type="RefSeq" id="WP_089066146.1">
    <property type="nucleotide sequence ID" value="NZ_CP022316.1"/>
</dbReference>
<evidence type="ECO:0000313" key="4">
    <source>
        <dbReference type="Proteomes" id="UP000198398"/>
    </source>
</evidence>
<keyword evidence="3" id="KW-0238">DNA-binding</keyword>
<dbReference type="GO" id="GO:0003677">
    <property type="term" value="F:DNA binding"/>
    <property type="evidence" value="ECO:0007669"/>
    <property type="project" value="UniProtKB-KW"/>
</dbReference>
<dbReference type="Proteomes" id="UP000198398">
    <property type="component" value="Chromosome"/>
</dbReference>